<dbReference type="SUPFAM" id="SSF50129">
    <property type="entry name" value="GroES-like"/>
    <property type="match status" value="1"/>
</dbReference>
<dbReference type="PANTHER" id="PTHR48106">
    <property type="entry name" value="QUINONE OXIDOREDUCTASE PIG3-RELATED"/>
    <property type="match status" value="1"/>
</dbReference>
<protein>
    <submittedName>
        <fullName evidence="4">NAD(P)H-quinone oxidoreductase</fullName>
    </submittedName>
</protein>
<feature type="domain" description="Enoyl reductase (ER)" evidence="3">
    <location>
        <begin position="18"/>
        <end position="335"/>
    </location>
</feature>
<dbReference type="InterPro" id="IPR011032">
    <property type="entry name" value="GroES-like_sf"/>
</dbReference>
<dbReference type="InterPro" id="IPR036291">
    <property type="entry name" value="NAD(P)-bd_dom_sf"/>
</dbReference>
<evidence type="ECO:0000313" key="4">
    <source>
        <dbReference type="EMBL" id="GAA3711051.1"/>
    </source>
</evidence>
<reference evidence="5" key="1">
    <citation type="journal article" date="2019" name="Int. J. Syst. Evol. Microbiol.">
        <title>The Global Catalogue of Microorganisms (GCM) 10K type strain sequencing project: providing services to taxonomists for standard genome sequencing and annotation.</title>
        <authorList>
            <consortium name="The Broad Institute Genomics Platform"/>
            <consortium name="The Broad Institute Genome Sequencing Center for Infectious Disease"/>
            <person name="Wu L."/>
            <person name="Ma J."/>
        </authorList>
    </citation>
    <scope>NUCLEOTIDE SEQUENCE [LARGE SCALE GENOMIC DNA]</scope>
    <source>
        <strain evidence="5">JCM 16961</strain>
    </source>
</reference>
<evidence type="ECO:0000256" key="1">
    <source>
        <dbReference type="ARBA" id="ARBA00022857"/>
    </source>
</evidence>
<dbReference type="NCBIfam" id="TIGR02824">
    <property type="entry name" value="quinone_pig3"/>
    <property type="match status" value="1"/>
</dbReference>
<evidence type="ECO:0000256" key="2">
    <source>
        <dbReference type="ARBA" id="ARBA00023002"/>
    </source>
</evidence>
<gene>
    <name evidence="4" type="ORF">GCM10022377_25690</name>
</gene>
<evidence type="ECO:0000259" key="3">
    <source>
        <dbReference type="SMART" id="SM00829"/>
    </source>
</evidence>
<keyword evidence="1" id="KW-0521">NADP</keyword>
<dbReference type="InterPro" id="IPR002364">
    <property type="entry name" value="Quin_OxRdtase/zeta-crystal_CS"/>
</dbReference>
<accession>A0ABP7E1T5</accession>
<dbReference type="CDD" id="cd05276">
    <property type="entry name" value="p53_inducible_oxidoreductase"/>
    <property type="match status" value="1"/>
</dbReference>
<dbReference type="Proteomes" id="UP001501536">
    <property type="component" value="Unassembled WGS sequence"/>
</dbReference>
<dbReference type="PROSITE" id="PS01162">
    <property type="entry name" value="QOR_ZETA_CRYSTAL"/>
    <property type="match status" value="1"/>
</dbReference>
<dbReference type="SMART" id="SM00829">
    <property type="entry name" value="PKS_ER"/>
    <property type="match status" value="1"/>
</dbReference>
<dbReference type="Pfam" id="PF08240">
    <property type="entry name" value="ADH_N"/>
    <property type="match status" value="1"/>
</dbReference>
<dbReference type="InterPro" id="IPR013154">
    <property type="entry name" value="ADH-like_N"/>
</dbReference>
<keyword evidence="2" id="KW-0560">Oxidoreductase</keyword>
<dbReference type="SUPFAM" id="SSF51735">
    <property type="entry name" value="NAD(P)-binding Rossmann-fold domains"/>
    <property type="match status" value="1"/>
</dbReference>
<comment type="caution">
    <text evidence="4">The sequence shown here is derived from an EMBL/GenBank/DDBJ whole genome shotgun (WGS) entry which is preliminary data.</text>
</comment>
<dbReference type="InterPro" id="IPR014189">
    <property type="entry name" value="Quinone_OxRdtase_PIG3"/>
</dbReference>
<dbReference type="PANTHER" id="PTHR48106:SF8">
    <property type="entry name" value="OS02G0805600 PROTEIN"/>
    <property type="match status" value="1"/>
</dbReference>
<dbReference type="Pfam" id="PF13602">
    <property type="entry name" value="ADH_zinc_N_2"/>
    <property type="match status" value="1"/>
</dbReference>
<proteinExistence type="predicted"/>
<dbReference type="Gene3D" id="3.90.180.10">
    <property type="entry name" value="Medium-chain alcohol dehydrogenases, catalytic domain"/>
    <property type="match status" value="1"/>
</dbReference>
<keyword evidence="5" id="KW-1185">Reference proteome</keyword>
<name>A0ABP7E1T5_9MICC</name>
<dbReference type="EMBL" id="BAABCJ010000007">
    <property type="protein sequence ID" value="GAA3711051.1"/>
    <property type="molecule type" value="Genomic_DNA"/>
</dbReference>
<sequence>MTETIPQTMSAAVFEGSGGPEVLRIVSRPVPTPAPGEILIRVSAAGLNRADVQQRKGVYPPPPGASDIPGLEVSGTVAARGADVASPAGEYNDGAPVCALLAGGGYAEYVAVPAGQAVPLPSGVDPIDAGGLPEVAATVWSNLVLEAAVRPGEWVLIHGGSGGIGAAGIQIMKAYGAHVAVTGSTREKLDYAAGLGADLLIDYRTEDFAERMREATDGHGADVVLDVVGAKYLGANVSTLATGGRLVVIGLAGGVRGELDLSALMARRGRVIATTLRSRPSAEKAAIMDQVRRHVWPMVSAGRLKPTTDRVFALADAAAAHAYFDSGEHRGKVLLRP</sequence>
<dbReference type="Gene3D" id="3.40.50.720">
    <property type="entry name" value="NAD(P)-binding Rossmann-like Domain"/>
    <property type="match status" value="1"/>
</dbReference>
<evidence type="ECO:0000313" key="5">
    <source>
        <dbReference type="Proteomes" id="UP001501536"/>
    </source>
</evidence>
<organism evidence="4 5">
    <name type="scientific">Zhihengliuella alba</name>
    <dbReference type="NCBI Taxonomy" id="547018"/>
    <lineage>
        <taxon>Bacteria</taxon>
        <taxon>Bacillati</taxon>
        <taxon>Actinomycetota</taxon>
        <taxon>Actinomycetes</taxon>
        <taxon>Micrococcales</taxon>
        <taxon>Micrococcaceae</taxon>
        <taxon>Zhihengliuella</taxon>
    </lineage>
</organism>
<dbReference type="InterPro" id="IPR020843">
    <property type="entry name" value="ER"/>
</dbReference>